<dbReference type="KEGG" id="cnk:EG343_08500"/>
<dbReference type="Proteomes" id="UP000278288">
    <property type="component" value="Chromosome"/>
</dbReference>
<dbReference type="Gene3D" id="3.40.50.2000">
    <property type="entry name" value="Glycogen Phosphorylase B"/>
    <property type="match status" value="2"/>
</dbReference>
<dbReference type="SUPFAM" id="SSF53756">
    <property type="entry name" value="UDP-Glycosyltransferase/glycogen phosphorylase"/>
    <property type="match status" value="1"/>
</dbReference>
<proteinExistence type="predicted"/>
<keyword evidence="2" id="KW-1185">Reference proteome</keyword>
<reference evidence="1 2" key="1">
    <citation type="submission" date="2018-11" db="EMBL/GenBank/DDBJ databases">
        <title>Proposal to divide the Flavobacteriaceae and reorganize its genera based on Amino Acid Identity values calculated from whole genome sequences.</title>
        <authorList>
            <person name="Nicholson A.C."/>
            <person name="Gulvik C.A."/>
            <person name="Whitney A.M."/>
            <person name="Humrighouse B.W."/>
            <person name="Bell M."/>
            <person name="Holmes B."/>
            <person name="Steigerwalt A.G."/>
            <person name="Villarma A."/>
            <person name="Sheth M."/>
            <person name="Batra D."/>
            <person name="Pryor J."/>
            <person name="Bernardet J.-F."/>
            <person name="Hugo C."/>
            <person name="Kampfer P."/>
            <person name="Newman J."/>
            <person name="McQuiston J.R."/>
        </authorList>
    </citation>
    <scope>NUCLEOTIDE SEQUENCE [LARGE SCALE GENOMIC DNA]</scope>
    <source>
        <strain evidence="1 2">G0041</strain>
    </source>
</reference>
<gene>
    <name evidence="1" type="ORF">EG343_08500</name>
</gene>
<name>A0AAD1DPT6_CHRNA</name>
<dbReference type="EMBL" id="CP033923">
    <property type="protein sequence ID" value="AZA90662.1"/>
    <property type="molecule type" value="Genomic_DNA"/>
</dbReference>
<dbReference type="RefSeq" id="WP_123857379.1">
    <property type="nucleotide sequence ID" value="NZ_CP033923.1"/>
</dbReference>
<dbReference type="AlphaFoldDB" id="A0AAD1DPT6"/>
<protein>
    <submittedName>
        <fullName evidence="1">Glycosyltransferase family 1 protein</fullName>
    </submittedName>
</protein>
<sequence length="381" mass="44082">MKKSTVFIDSNSIGNFHEVFNAAFLKILEARFEKIIYLSSESSYENLKKILVSNNISYNSGKVEFKKVKVLEGKKSYHIFLRKIYAGFLLFFLLLKYRNKDIVLANLNEFGTLYFNLLSNLFKINLTIVAHGELEYLIQNVPKNKPIFVYKKLLQRFFNSKISDNIKIIALGKSIREKLIELYPKNRGAFVSMEHPYFFKDGSAEKQSSLPIKMGIVGAVGENKGMLKFIKLSESLKDLIMEKKLELYVIGRHGYHTEDFPLINFIAKTDTIIPTNEYNEAIKGLNAILFFYDQNQYQLTASGAIFDAINHEKPVIAIKNKYFNHICSYGEIGYLCEDTDEMESIIRKVVKHEISLETIKDFKELKSIFNWKNINYPIKAV</sequence>
<evidence type="ECO:0000313" key="2">
    <source>
        <dbReference type="Proteomes" id="UP000278288"/>
    </source>
</evidence>
<evidence type="ECO:0000313" key="1">
    <source>
        <dbReference type="EMBL" id="AZA90662.1"/>
    </source>
</evidence>
<organism evidence="1 2">
    <name type="scientific">Chryseobacterium nakagawai</name>
    <dbReference type="NCBI Taxonomy" id="1241982"/>
    <lineage>
        <taxon>Bacteria</taxon>
        <taxon>Pseudomonadati</taxon>
        <taxon>Bacteroidota</taxon>
        <taxon>Flavobacteriia</taxon>
        <taxon>Flavobacteriales</taxon>
        <taxon>Weeksellaceae</taxon>
        <taxon>Chryseobacterium group</taxon>
        <taxon>Chryseobacterium</taxon>
    </lineage>
</organism>
<accession>A0AAD1DPT6</accession>